<reference evidence="1 2" key="1">
    <citation type="submission" date="2017-02" db="EMBL/GenBank/DDBJ databases">
        <authorList>
            <person name="Peterson S.W."/>
        </authorList>
    </citation>
    <scope>NUCLEOTIDE SEQUENCE [LARGE SCALE GENOMIC DNA]</scope>
    <source>
        <strain evidence="1">159469</strain>
    </source>
</reference>
<dbReference type="RefSeq" id="WP_086582028.1">
    <property type="nucleotide sequence ID" value="NZ_MUIZ01000001.1"/>
</dbReference>
<dbReference type="AlphaFoldDB" id="A0A252CFW3"/>
<proteinExistence type="predicted"/>
<sequence>MGITKKVKYVLKTGKEISYDELELIKNQEWEEKSSVEIESGCHVLIDHLKRNRNGSELIQILNPKFSTNTFVEEGEEALLDWEISSGDQFYIKFDGTVKGLLAAFKNFYYKANHKFPSFEEWVVIKPEEYKYSSRFEMYQGYVEDIINGEWDSEAHDPALIVPKTVDELKRDMTLDSDLREVINKEYSRECGFHHLFNQLVDSPEYWNSIKYLNIFKY</sequence>
<dbReference type="EMBL" id="MUIZ01000001">
    <property type="protein sequence ID" value="OUK05250.1"/>
    <property type="molecule type" value="Genomic_DNA"/>
</dbReference>
<organism evidence="1 2">
    <name type="scientific">Lactococcus petauri</name>
    <dbReference type="NCBI Taxonomy" id="1940789"/>
    <lineage>
        <taxon>Bacteria</taxon>
        <taxon>Bacillati</taxon>
        <taxon>Bacillota</taxon>
        <taxon>Bacilli</taxon>
        <taxon>Lactobacillales</taxon>
        <taxon>Streptococcaceae</taxon>
        <taxon>Lactococcus</taxon>
    </lineage>
</organism>
<gene>
    <name evidence="1" type="ORF">BZZ03_00600</name>
</gene>
<dbReference type="Proteomes" id="UP000194606">
    <property type="component" value="Unassembled WGS sequence"/>
</dbReference>
<evidence type="ECO:0000313" key="1">
    <source>
        <dbReference type="EMBL" id="OUK05250.1"/>
    </source>
</evidence>
<comment type="caution">
    <text evidence="1">The sequence shown here is derived from an EMBL/GenBank/DDBJ whole genome shotgun (WGS) entry which is preliminary data.</text>
</comment>
<protein>
    <submittedName>
        <fullName evidence="1">Uncharacterized protein</fullName>
    </submittedName>
</protein>
<evidence type="ECO:0000313" key="2">
    <source>
        <dbReference type="Proteomes" id="UP000194606"/>
    </source>
</evidence>
<name>A0A252CFW3_9LACT</name>
<accession>A0A252CFW3</accession>